<evidence type="ECO:0000313" key="3">
    <source>
        <dbReference type="Proteomes" id="UP000824281"/>
    </source>
</evidence>
<sequence>MKFTPQVLGAVAVVAIAGAVSGATIGDSPVLTRGHSDTLPEAQLVTASNDALRTSQRSPDHYPLETPEGTIEVGELALHGRLRDRGGDMWWERREDDAVRMSAEYDFYATASPERIEHERRLLAFQEGAREVAEPAYREERVADAAPTRMTRADAPMALAEPVEVAAQVQPPHPAASETSVGNSKTVDVSAALARRD</sequence>
<feature type="region of interest" description="Disordered" evidence="1">
    <location>
        <begin position="168"/>
        <end position="197"/>
    </location>
</feature>
<evidence type="ECO:0000313" key="2">
    <source>
        <dbReference type="EMBL" id="QZD90461.1"/>
    </source>
</evidence>
<accession>A0ABX8ZN69</accession>
<evidence type="ECO:0000256" key="1">
    <source>
        <dbReference type="SAM" id="MobiDB-lite"/>
    </source>
</evidence>
<evidence type="ECO:0008006" key="4">
    <source>
        <dbReference type="Google" id="ProtNLM"/>
    </source>
</evidence>
<dbReference type="Proteomes" id="UP000824281">
    <property type="component" value="Chromosome"/>
</dbReference>
<gene>
    <name evidence="2" type="ORF">K3148_03450</name>
</gene>
<protein>
    <recommendedName>
        <fullName evidence="4">DUF3035 domain-containing protein</fullName>
    </recommendedName>
</protein>
<organism evidence="2 3">
    <name type="scientific">Qipengyuania aurantiaca</name>
    <dbReference type="NCBI Taxonomy" id="2867233"/>
    <lineage>
        <taxon>Bacteria</taxon>
        <taxon>Pseudomonadati</taxon>
        <taxon>Pseudomonadota</taxon>
        <taxon>Alphaproteobacteria</taxon>
        <taxon>Sphingomonadales</taxon>
        <taxon>Erythrobacteraceae</taxon>
        <taxon>Qipengyuania</taxon>
    </lineage>
</organism>
<dbReference type="RefSeq" id="WP_221425929.1">
    <property type="nucleotide sequence ID" value="NZ_CP081295.1"/>
</dbReference>
<dbReference type="EMBL" id="CP081295">
    <property type="protein sequence ID" value="QZD90461.1"/>
    <property type="molecule type" value="Genomic_DNA"/>
</dbReference>
<feature type="compositionally biased region" description="Polar residues" evidence="1">
    <location>
        <begin position="177"/>
        <end position="187"/>
    </location>
</feature>
<keyword evidence="3" id="KW-1185">Reference proteome</keyword>
<name>A0ABX8ZN69_9SPHN</name>
<proteinExistence type="predicted"/>
<reference evidence="2 3" key="1">
    <citation type="submission" date="2021-08" db="EMBL/GenBank/DDBJ databases">
        <title>Comparative Genomics Analysis of the Genus Qipengyuania Reveals Extensive Genetic Diversity and Metabolic Versatility, Including the Description of Fifteen Novel Species.</title>
        <authorList>
            <person name="Liu Y."/>
        </authorList>
    </citation>
    <scope>NUCLEOTIDE SEQUENCE [LARGE SCALE GENOMIC DNA]</scope>
    <source>
        <strain evidence="2 3">1NDH13</strain>
    </source>
</reference>